<sequence length="149" mass="17730">MNYKFSDGTNSARRTEINKGELSLLEKRLEHLERELQRNREMLSQVKDTVRNVIKVDLNPQLSHFGPVQQKANHENTLDIYETIEFENKDGGVWKQGWNIEYDPQQWNEQNKLKIVVVPHSHNDPGWIKTFEKYFKDQTQHILNNMVLK</sequence>
<dbReference type="InterPro" id="IPR027291">
    <property type="entry name" value="Glyco_hydro_38_N_sf"/>
</dbReference>
<dbReference type="Gene3D" id="3.20.110.10">
    <property type="entry name" value="Glycoside hydrolase 38, N terminal domain"/>
    <property type="match status" value="1"/>
</dbReference>
<proteinExistence type="predicted"/>
<dbReference type="GO" id="GO:0006491">
    <property type="term" value="P:N-glycan processing"/>
    <property type="evidence" value="ECO:0007669"/>
    <property type="project" value="TreeGrafter"/>
</dbReference>
<evidence type="ECO:0000313" key="3">
    <source>
        <dbReference type="EMBL" id="GIY94722.1"/>
    </source>
</evidence>
<evidence type="ECO:0000313" key="4">
    <source>
        <dbReference type="Proteomes" id="UP001054945"/>
    </source>
</evidence>
<dbReference type="SUPFAM" id="SSF88713">
    <property type="entry name" value="Glycoside hydrolase/deacetylase"/>
    <property type="match status" value="1"/>
</dbReference>
<dbReference type="InterPro" id="IPR000602">
    <property type="entry name" value="Glyco_hydro_38_N"/>
</dbReference>
<protein>
    <submittedName>
        <fullName evidence="3">Alpha-mannosidase 2</fullName>
    </submittedName>
</protein>
<accession>A0AAV4XHU7</accession>
<dbReference type="PANTHER" id="PTHR11607:SF3">
    <property type="entry name" value="LYSOSOMAL ALPHA-MANNOSIDASE"/>
    <property type="match status" value="1"/>
</dbReference>
<organism evidence="3 4">
    <name type="scientific">Caerostris extrusa</name>
    <name type="common">Bark spider</name>
    <name type="synonym">Caerostris bankana</name>
    <dbReference type="NCBI Taxonomy" id="172846"/>
    <lineage>
        <taxon>Eukaryota</taxon>
        <taxon>Metazoa</taxon>
        <taxon>Ecdysozoa</taxon>
        <taxon>Arthropoda</taxon>
        <taxon>Chelicerata</taxon>
        <taxon>Arachnida</taxon>
        <taxon>Araneae</taxon>
        <taxon>Araneomorphae</taxon>
        <taxon>Entelegynae</taxon>
        <taxon>Araneoidea</taxon>
        <taxon>Araneidae</taxon>
        <taxon>Caerostris</taxon>
    </lineage>
</organism>
<comment type="caution">
    <text evidence="3">The sequence shown here is derived from an EMBL/GenBank/DDBJ whole genome shotgun (WGS) entry which is preliminary data.</text>
</comment>
<dbReference type="AlphaFoldDB" id="A0AAV4XHU7"/>
<keyword evidence="4" id="KW-1185">Reference proteome</keyword>
<dbReference type="EMBL" id="BPLR01000419">
    <property type="protein sequence ID" value="GIY94722.1"/>
    <property type="molecule type" value="Genomic_DNA"/>
</dbReference>
<keyword evidence="1" id="KW-0175">Coiled coil</keyword>
<dbReference type="Pfam" id="PF01074">
    <property type="entry name" value="Glyco_hydro_38N"/>
    <property type="match status" value="1"/>
</dbReference>
<reference evidence="3 4" key="1">
    <citation type="submission" date="2021-06" db="EMBL/GenBank/DDBJ databases">
        <title>Caerostris extrusa draft genome.</title>
        <authorList>
            <person name="Kono N."/>
            <person name="Arakawa K."/>
        </authorList>
    </citation>
    <scope>NUCLEOTIDE SEQUENCE [LARGE SCALE GENOMIC DNA]</scope>
</reference>
<dbReference type="Proteomes" id="UP001054945">
    <property type="component" value="Unassembled WGS sequence"/>
</dbReference>
<feature type="coiled-coil region" evidence="1">
    <location>
        <begin position="15"/>
        <end position="49"/>
    </location>
</feature>
<dbReference type="GO" id="GO:0000139">
    <property type="term" value="C:Golgi membrane"/>
    <property type="evidence" value="ECO:0007669"/>
    <property type="project" value="TreeGrafter"/>
</dbReference>
<dbReference type="GO" id="GO:0006013">
    <property type="term" value="P:mannose metabolic process"/>
    <property type="evidence" value="ECO:0007669"/>
    <property type="project" value="InterPro"/>
</dbReference>
<dbReference type="PANTHER" id="PTHR11607">
    <property type="entry name" value="ALPHA-MANNOSIDASE"/>
    <property type="match status" value="1"/>
</dbReference>
<evidence type="ECO:0000259" key="2">
    <source>
        <dbReference type="Pfam" id="PF01074"/>
    </source>
</evidence>
<dbReference type="InterPro" id="IPR050843">
    <property type="entry name" value="Glycosyl_Hydrlase_38"/>
</dbReference>
<gene>
    <name evidence="3" type="primary">MAN2A1</name>
    <name evidence="3" type="ORF">CEXT_280351</name>
</gene>
<evidence type="ECO:0000256" key="1">
    <source>
        <dbReference type="SAM" id="Coils"/>
    </source>
</evidence>
<name>A0AAV4XHU7_CAEEX</name>
<dbReference type="GO" id="GO:0004559">
    <property type="term" value="F:alpha-mannosidase activity"/>
    <property type="evidence" value="ECO:0007669"/>
    <property type="project" value="InterPro"/>
</dbReference>
<dbReference type="InterPro" id="IPR011330">
    <property type="entry name" value="Glyco_hydro/deAcase_b/a-brl"/>
</dbReference>
<feature type="domain" description="Glycoside hydrolase family 38 N-terminal" evidence="2">
    <location>
        <begin position="114"/>
        <end position="147"/>
    </location>
</feature>